<dbReference type="Proteomes" id="UP000576225">
    <property type="component" value="Unassembled WGS sequence"/>
</dbReference>
<proteinExistence type="predicted"/>
<sequence length="248" mass="27817">FTSALDRQIARFGALAFAKSWRRLPGSRQCLILTCHRDVVDWITPDWTFDTATGTLSKEWVQRPRFDLEIYQTNWRFWPIFEPHHYLKMPLMPCARCYVGVVDGQPVCHVAMSSRHKGKGAIEARGCRLVVLPEWQGAGVGMRFLNAVCELNLQGAEGSRFPGQPVTTLFHTSHPGLAASLRRDRRWRQVSANLYGEPRARCIRTMAVSNARKLATEPEALTISGAAYGGHFRAVQGFRYVGAEGVSA</sequence>
<protein>
    <submittedName>
        <fullName evidence="1">GNAT family N-acetyltransferase</fullName>
    </submittedName>
</protein>
<dbReference type="AlphaFoldDB" id="A0A848B5M1"/>
<keyword evidence="1" id="KW-0808">Transferase</keyword>
<organism evidence="1 2">
    <name type="scientific">Victivallis vadensis</name>
    <dbReference type="NCBI Taxonomy" id="172901"/>
    <lineage>
        <taxon>Bacteria</taxon>
        <taxon>Pseudomonadati</taxon>
        <taxon>Lentisphaerota</taxon>
        <taxon>Lentisphaeria</taxon>
        <taxon>Victivallales</taxon>
        <taxon>Victivallaceae</taxon>
        <taxon>Victivallis</taxon>
    </lineage>
</organism>
<accession>A0A848B5M1</accession>
<dbReference type="SUPFAM" id="SSF55729">
    <property type="entry name" value="Acyl-CoA N-acyltransferases (Nat)"/>
    <property type="match status" value="1"/>
</dbReference>
<reference evidence="1 2" key="1">
    <citation type="submission" date="2020-04" db="EMBL/GenBank/DDBJ databases">
        <authorList>
            <person name="Hitch T.C.A."/>
            <person name="Wylensek D."/>
            <person name="Clavel T."/>
        </authorList>
    </citation>
    <scope>NUCLEOTIDE SEQUENCE [LARGE SCALE GENOMIC DNA]</scope>
    <source>
        <strain evidence="1 2">COR2-253-APC-1A</strain>
    </source>
</reference>
<dbReference type="CDD" id="cd04301">
    <property type="entry name" value="NAT_SF"/>
    <property type="match status" value="1"/>
</dbReference>
<evidence type="ECO:0000313" key="1">
    <source>
        <dbReference type="EMBL" id="NMD89477.1"/>
    </source>
</evidence>
<evidence type="ECO:0000313" key="2">
    <source>
        <dbReference type="Proteomes" id="UP000576225"/>
    </source>
</evidence>
<gene>
    <name evidence="1" type="ORF">HF882_23125</name>
</gene>
<dbReference type="Gene3D" id="3.40.630.30">
    <property type="match status" value="1"/>
</dbReference>
<dbReference type="EMBL" id="JABAEW010000148">
    <property type="protein sequence ID" value="NMD89477.1"/>
    <property type="molecule type" value="Genomic_DNA"/>
</dbReference>
<feature type="non-terminal residue" evidence="1">
    <location>
        <position position="1"/>
    </location>
</feature>
<comment type="caution">
    <text evidence="1">The sequence shown here is derived from an EMBL/GenBank/DDBJ whole genome shotgun (WGS) entry which is preliminary data.</text>
</comment>
<name>A0A848B5M1_9BACT</name>
<dbReference type="InterPro" id="IPR016181">
    <property type="entry name" value="Acyl_CoA_acyltransferase"/>
</dbReference>
<dbReference type="GO" id="GO:0016740">
    <property type="term" value="F:transferase activity"/>
    <property type="evidence" value="ECO:0007669"/>
    <property type="project" value="UniProtKB-KW"/>
</dbReference>